<accession>A0ABX1E196</accession>
<evidence type="ECO:0000313" key="7">
    <source>
        <dbReference type="Proteomes" id="UP000787635"/>
    </source>
</evidence>
<dbReference type="InterPro" id="IPR036130">
    <property type="entry name" value="Pyridoxine-5'_phos_synth"/>
</dbReference>
<feature type="site" description="Transition state stabilizer" evidence="4">
    <location>
        <position position="156"/>
    </location>
</feature>
<organism evidence="6 7">
    <name type="scientific">Falsiroseomonas selenitidurans</name>
    <dbReference type="NCBI Taxonomy" id="2716335"/>
    <lineage>
        <taxon>Bacteria</taxon>
        <taxon>Pseudomonadati</taxon>
        <taxon>Pseudomonadota</taxon>
        <taxon>Alphaproteobacteria</taxon>
        <taxon>Acetobacterales</taxon>
        <taxon>Roseomonadaceae</taxon>
        <taxon>Falsiroseomonas</taxon>
    </lineage>
</organism>
<dbReference type="EC" id="2.6.99.2" evidence="4 5"/>
<feature type="binding site" evidence="4">
    <location>
        <position position="55"/>
    </location>
    <ligand>
        <name>1-deoxy-D-xylulose 5-phosphate</name>
        <dbReference type="ChEBI" id="CHEBI:57792"/>
    </ligand>
</feature>
<comment type="catalytic activity">
    <reaction evidence="4">
        <text>3-amino-2-oxopropyl phosphate + 1-deoxy-D-xylulose 5-phosphate = pyridoxine 5'-phosphate + phosphate + 2 H2O + H(+)</text>
        <dbReference type="Rhea" id="RHEA:15265"/>
        <dbReference type="ChEBI" id="CHEBI:15377"/>
        <dbReference type="ChEBI" id="CHEBI:15378"/>
        <dbReference type="ChEBI" id="CHEBI:43474"/>
        <dbReference type="ChEBI" id="CHEBI:57279"/>
        <dbReference type="ChEBI" id="CHEBI:57792"/>
        <dbReference type="ChEBI" id="CHEBI:58589"/>
        <dbReference type="EC" id="2.6.99.2"/>
    </reaction>
</comment>
<evidence type="ECO:0000256" key="3">
    <source>
        <dbReference type="ARBA" id="ARBA00023096"/>
    </source>
</evidence>
<evidence type="ECO:0000256" key="4">
    <source>
        <dbReference type="HAMAP-Rule" id="MF_00279"/>
    </source>
</evidence>
<dbReference type="NCBIfam" id="TIGR00559">
    <property type="entry name" value="pdxJ"/>
    <property type="match status" value="1"/>
</dbReference>
<name>A0ABX1E196_9PROT</name>
<comment type="subunit">
    <text evidence="4">Homooctamer; tetramer of dimers.</text>
</comment>
<dbReference type="PANTHER" id="PTHR30456:SF0">
    <property type="entry name" value="PYRIDOXINE 5'-PHOSPHATE SYNTHASE"/>
    <property type="match status" value="1"/>
</dbReference>
<dbReference type="CDD" id="cd00003">
    <property type="entry name" value="PNPsynthase"/>
    <property type="match status" value="1"/>
</dbReference>
<protein>
    <recommendedName>
        <fullName evidence="4 5">Pyridoxine 5'-phosphate synthase</fullName>
        <shortName evidence="4">PNP synthase</shortName>
        <ecNumber evidence="4 5">2.6.99.2</ecNumber>
    </recommendedName>
</protein>
<dbReference type="SUPFAM" id="SSF63892">
    <property type="entry name" value="Pyridoxine 5'-phosphate synthase"/>
    <property type="match status" value="1"/>
</dbReference>
<sequence length="248" mass="26010">MPKLTPLLLSINVDHVATLRNARGGRFPDPIAAAQICLGAGAEGITMHLREDRRHIRDQDVERMKAEVPALLNLEMAATEEMVGIALRLRPEAVCLVPEKRQELTTEGGLDVLNAGPALGEAVRRLTGAGIRTSIFVEADPAQIEGAARIGANCVELHTGAYADASAAQRPALLARLAAGARAAAGQGLACHAGHGLDFGCIGGIAALPDVSEVSIGHFLISQSLFEGLPSAVRRMRSLIDEARNAPC</sequence>
<keyword evidence="1 4" id="KW-0963">Cytoplasm</keyword>
<feature type="active site" description="Proton donor" evidence="4">
    <location>
        <position position="195"/>
    </location>
</feature>
<dbReference type="RefSeq" id="WP_168029315.1">
    <property type="nucleotide sequence ID" value="NZ_JAAVNE010000010.1"/>
</dbReference>
<feature type="binding site" evidence="4">
    <location>
        <position position="196"/>
    </location>
    <ligand>
        <name>3-amino-2-oxopropyl phosphate</name>
        <dbReference type="ChEBI" id="CHEBI:57279"/>
    </ligand>
</feature>
<keyword evidence="2 4" id="KW-0808">Transferase</keyword>
<dbReference type="Pfam" id="PF03740">
    <property type="entry name" value="PdxJ"/>
    <property type="match status" value="1"/>
</dbReference>
<reference evidence="6 7" key="1">
    <citation type="submission" date="2020-03" db="EMBL/GenBank/DDBJ databases">
        <title>Roseomonas selenitidurans sp. nov. isolated from urban soil.</title>
        <authorList>
            <person name="Liu H."/>
        </authorList>
    </citation>
    <scope>NUCLEOTIDE SEQUENCE [LARGE SCALE GENOMIC DNA]</scope>
    <source>
        <strain evidence="6 7">BU-1</strain>
    </source>
</reference>
<feature type="active site" description="Proton acceptor" evidence="4">
    <location>
        <position position="48"/>
    </location>
</feature>
<comment type="similarity">
    <text evidence="4">Belongs to the PNP synthase family.</text>
</comment>
<dbReference type="HAMAP" id="MF_00279">
    <property type="entry name" value="PdxJ"/>
    <property type="match status" value="1"/>
</dbReference>
<evidence type="ECO:0000256" key="2">
    <source>
        <dbReference type="ARBA" id="ARBA00022679"/>
    </source>
</evidence>
<gene>
    <name evidence="4" type="primary">pdxJ</name>
    <name evidence="6" type="ORF">HEQ75_08650</name>
</gene>
<feature type="active site" description="Proton acceptor" evidence="4">
    <location>
        <position position="75"/>
    </location>
</feature>
<feature type="binding site" evidence="4">
    <location>
        <begin position="14"/>
        <end position="15"/>
    </location>
    <ligand>
        <name>1-deoxy-D-xylulose 5-phosphate</name>
        <dbReference type="ChEBI" id="CHEBI:57792"/>
    </ligand>
</feature>
<comment type="subcellular location">
    <subcellularLocation>
        <location evidence="4">Cytoplasm</location>
    </subcellularLocation>
</comment>
<dbReference type="NCBIfam" id="NF003627">
    <property type="entry name" value="PRK05265.1-5"/>
    <property type="match status" value="1"/>
</dbReference>
<evidence type="ECO:0000256" key="1">
    <source>
        <dbReference type="ARBA" id="ARBA00022490"/>
    </source>
</evidence>
<feature type="binding site" evidence="4">
    <location>
        <position position="50"/>
    </location>
    <ligand>
        <name>1-deoxy-D-xylulose 5-phosphate</name>
        <dbReference type="ChEBI" id="CHEBI:57792"/>
    </ligand>
</feature>
<comment type="function">
    <text evidence="4">Catalyzes the complicated ring closure reaction between the two acyclic compounds 1-deoxy-D-xylulose-5-phosphate (DXP) and 3-amino-2-oxopropyl phosphate (1-amino-acetone-3-phosphate or AAP) to form pyridoxine 5'-phosphate (PNP) and inorganic phosphate.</text>
</comment>
<keyword evidence="7" id="KW-1185">Reference proteome</keyword>
<dbReference type="InterPro" id="IPR004569">
    <property type="entry name" value="PyrdxlP_synth_PdxJ"/>
</dbReference>
<comment type="pathway">
    <text evidence="4">Cofactor biosynthesis; pyridoxine 5'-phosphate biosynthesis; pyridoxine 5'-phosphate from D-erythrose 4-phosphate: step 5/5.</text>
</comment>
<dbReference type="Gene3D" id="3.20.20.70">
    <property type="entry name" value="Aldolase class I"/>
    <property type="match status" value="1"/>
</dbReference>
<evidence type="ECO:0000256" key="5">
    <source>
        <dbReference type="NCBIfam" id="TIGR00559"/>
    </source>
</evidence>
<dbReference type="GO" id="GO:0033856">
    <property type="term" value="F:pyridoxine 5'-phosphate synthase activity"/>
    <property type="evidence" value="ECO:0007669"/>
    <property type="project" value="UniProtKB-EC"/>
</dbReference>
<proteinExistence type="inferred from homology"/>
<dbReference type="Proteomes" id="UP000787635">
    <property type="component" value="Unassembled WGS sequence"/>
</dbReference>
<evidence type="ECO:0000313" key="6">
    <source>
        <dbReference type="EMBL" id="NKC30931.1"/>
    </source>
</evidence>
<dbReference type="NCBIfam" id="NF003625">
    <property type="entry name" value="PRK05265.1-3"/>
    <property type="match status" value="1"/>
</dbReference>
<feature type="binding site" evidence="4">
    <location>
        <begin position="217"/>
        <end position="218"/>
    </location>
    <ligand>
        <name>3-amino-2-oxopropyl phosphate</name>
        <dbReference type="ChEBI" id="CHEBI:57279"/>
    </ligand>
</feature>
<dbReference type="PANTHER" id="PTHR30456">
    <property type="entry name" value="PYRIDOXINE 5'-PHOSPHATE SYNTHASE"/>
    <property type="match status" value="1"/>
</dbReference>
<keyword evidence="3 4" id="KW-0664">Pyridoxine biosynthesis</keyword>
<dbReference type="EMBL" id="JAAVNE010000010">
    <property type="protein sequence ID" value="NKC30931.1"/>
    <property type="molecule type" value="Genomic_DNA"/>
</dbReference>
<feature type="binding site" evidence="4">
    <location>
        <position position="23"/>
    </location>
    <ligand>
        <name>3-amino-2-oxopropyl phosphate</name>
        <dbReference type="ChEBI" id="CHEBI:57279"/>
    </ligand>
</feature>
<feature type="binding site" evidence="4">
    <location>
        <position position="105"/>
    </location>
    <ligand>
        <name>1-deoxy-D-xylulose 5-phosphate</name>
        <dbReference type="ChEBI" id="CHEBI:57792"/>
    </ligand>
</feature>
<feature type="binding site" evidence="4">
    <location>
        <position position="12"/>
    </location>
    <ligand>
        <name>3-amino-2-oxopropyl phosphate</name>
        <dbReference type="ChEBI" id="CHEBI:57279"/>
    </ligand>
</feature>
<comment type="caution">
    <text evidence="6">The sequence shown here is derived from an EMBL/GenBank/DDBJ whole genome shotgun (WGS) entry which is preliminary data.</text>
</comment>
<dbReference type="NCBIfam" id="NF003624">
    <property type="entry name" value="PRK05265.1-2"/>
    <property type="match status" value="1"/>
</dbReference>
<dbReference type="InterPro" id="IPR013785">
    <property type="entry name" value="Aldolase_TIM"/>
</dbReference>